<dbReference type="EMBL" id="BK016194">
    <property type="protein sequence ID" value="DAG01519.1"/>
    <property type="molecule type" value="Genomic_DNA"/>
</dbReference>
<reference evidence="2" key="1">
    <citation type="journal article" date="2021" name="Proc. Natl. Acad. Sci. U.S.A.">
        <title>A Catalog of Tens of Thousands of Viruses from Human Metagenomes Reveals Hidden Associations with Chronic Diseases.</title>
        <authorList>
            <person name="Tisza M.J."/>
            <person name="Buck C.B."/>
        </authorList>
    </citation>
    <scope>NUCLEOTIDE SEQUENCE</scope>
    <source>
        <strain evidence="2">CtNHg2</strain>
    </source>
</reference>
<evidence type="ECO:0000256" key="1">
    <source>
        <dbReference type="SAM" id="Phobius"/>
    </source>
</evidence>
<proteinExistence type="predicted"/>
<protein>
    <submittedName>
        <fullName evidence="2">Endoribonuclease</fullName>
    </submittedName>
</protein>
<name>A0A8S5V4H8_9CAUD</name>
<sequence>MLQFSSLRPTPSSPIFTILTIKKLKILIISSLFFLFNLKVKLLKEKLCKKHNFILKFTKNYVYYITNKKRNQIVLCFYLIMLAMQINFSTSRLELLYLGDKKEVLRAKLDFIILKAYRKAIYFLSNTVSFPEIWKVRGYNLEKIDDHWSIRLNDQRRLEIEFKD</sequence>
<keyword evidence="1" id="KW-1133">Transmembrane helix</keyword>
<feature type="transmembrane region" description="Helical" evidence="1">
    <location>
        <begin position="73"/>
        <end position="90"/>
    </location>
</feature>
<keyword evidence="1" id="KW-0812">Transmembrane</keyword>
<organism evidence="2">
    <name type="scientific">Siphoviridae sp. ctNHg2</name>
    <dbReference type="NCBI Taxonomy" id="2825467"/>
    <lineage>
        <taxon>Viruses</taxon>
        <taxon>Duplodnaviria</taxon>
        <taxon>Heunggongvirae</taxon>
        <taxon>Uroviricota</taxon>
        <taxon>Caudoviricetes</taxon>
    </lineage>
</organism>
<keyword evidence="1" id="KW-0472">Membrane</keyword>
<evidence type="ECO:0000313" key="2">
    <source>
        <dbReference type="EMBL" id="DAG01519.1"/>
    </source>
</evidence>
<accession>A0A8S5V4H8</accession>
<feature type="transmembrane region" description="Helical" evidence="1">
    <location>
        <begin position="15"/>
        <end position="36"/>
    </location>
</feature>